<keyword evidence="1" id="KW-1133">Transmembrane helix</keyword>
<sequence length="159" mass="16699">MFSRLSVDVLRVLLCLALLVTAVLQLAVLPWLSGVLAEALPAEAHMRWPILGLSVAGLACTQVAMVCTLRLLGVTRRGEVFSPGSLRWVDGIIGAFVAACLVCLATLVYQSFTVGGPPAWSLLLILGAIAGAGMALLMGVMRSLLVQATTLRQEMAAVI</sequence>
<dbReference type="Pfam" id="PF11188">
    <property type="entry name" value="DUF2975"/>
    <property type="match status" value="1"/>
</dbReference>
<protein>
    <submittedName>
        <fullName evidence="2">DUF2975 domain-containing protein</fullName>
    </submittedName>
</protein>
<proteinExistence type="predicted"/>
<reference evidence="2" key="2">
    <citation type="submission" date="2021-09" db="EMBL/GenBank/DDBJ databases">
        <authorList>
            <person name="Gilroy R."/>
        </authorList>
    </citation>
    <scope>NUCLEOTIDE SEQUENCE</scope>
    <source>
        <strain evidence="2">ChiGjej5B5-22894</strain>
    </source>
</reference>
<evidence type="ECO:0000313" key="2">
    <source>
        <dbReference type="EMBL" id="HJG90872.1"/>
    </source>
</evidence>
<dbReference type="RefSeq" id="WP_087486137.1">
    <property type="nucleotide sequence ID" value="NZ_FXXB01000008.1"/>
</dbReference>
<gene>
    <name evidence="2" type="ORF">K8V81_04020</name>
</gene>
<comment type="caution">
    <text evidence="2">The sequence shown here is derived from an EMBL/GenBank/DDBJ whole genome shotgun (WGS) entry which is preliminary data.</text>
</comment>
<dbReference type="AlphaFoldDB" id="A0A921MVD7"/>
<dbReference type="Proteomes" id="UP000742460">
    <property type="component" value="Unassembled WGS sequence"/>
</dbReference>
<reference evidence="2" key="1">
    <citation type="journal article" date="2021" name="PeerJ">
        <title>Extensive microbial diversity within the chicken gut microbiome revealed by metagenomics and culture.</title>
        <authorList>
            <person name="Gilroy R."/>
            <person name="Ravi A."/>
            <person name="Getino M."/>
            <person name="Pursley I."/>
            <person name="Horton D.L."/>
            <person name="Alikhan N.F."/>
            <person name="Baker D."/>
            <person name="Gharbi K."/>
            <person name="Hall N."/>
            <person name="Watson M."/>
            <person name="Adriaenssens E.M."/>
            <person name="Foster-Nyarko E."/>
            <person name="Jarju S."/>
            <person name="Secka A."/>
            <person name="Antonio M."/>
            <person name="Oren A."/>
            <person name="Chaudhuri R.R."/>
            <person name="La Ragione R."/>
            <person name="Hildebrand F."/>
            <person name="Pallen M.J."/>
        </authorList>
    </citation>
    <scope>NUCLEOTIDE SEQUENCE</scope>
    <source>
        <strain evidence="2">ChiGjej5B5-22894</strain>
    </source>
</reference>
<feature type="transmembrane region" description="Helical" evidence="1">
    <location>
        <begin position="47"/>
        <end position="72"/>
    </location>
</feature>
<dbReference type="EMBL" id="DYUE01000103">
    <property type="protein sequence ID" value="HJG90872.1"/>
    <property type="molecule type" value="Genomic_DNA"/>
</dbReference>
<organism evidence="2 3">
    <name type="scientific">Brachybacterium massiliense</name>
    <dbReference type="NCBI Taxonomy" id="1755098"/>
    <lineage>
        <taxon>Bacteria</taxon>
        <taxon>Bacillati</taxon>
        <taxon>Actinomycetota</taxon>
        <taxon>Actinomycetes</taxon>
        <taxon>Micrococcales</taxon>
        <taxon>Dermabacteraceae</taxon>
        <taxon>Brachybacterium</taxon>
    </lineage>
</organism>
<keyword evidence="1" id="KW-0472">Membrane</keyword>
<dbReference type="OrthoDB" id="3240470at2"/>
<keyword evidence="1" id="KW-0812">Transmembrane</keyword>
<evidence type="ECO:0000256" key="1">
    <source>
        <dbReference type="SAM" id="Phobius"/>
    </source>
</evidence>
<feature type="transmembrane region" description="Helical" evidence="1">
    <location>
        <begin position="118"/>
        <end position="145"/>
    </location>
</feature>
<accession>A0A921MVD7</accession>
<name>A0A921MVD7_9MICO</name>
<evidence type="ECO:0000313" key="3">
    <source>
        <dbReference type="Proteomes" id="UP000742460"/>
    </source>
</evidence>
<dbReference type="InterPro" id="IPR021354">
    <property type="entry name" value="DUF2975"/>
</dbReference>
<feature type="transmembrane region" description="Helical" evidence="1">
    <location>
        <begin position="92"/>
        <end position="112"/>
    </location>
</feature>